<dbReference type="PANTHER" id="PTHR43519">
    <property type="entry name" value="ATP-DEPENDENT RNA HELICASE HRPB"/>
    <property type="match status" value="1"/>
</dbReference>
<dbReference type="Proteomes" id="UP000288789">
    <property type="component" value="Unassembled WGS sequence"/>
</dbReference>
<dbReference type="NCBIfam" id="TIGR01970">
    <property type="entry name" value="DEAH_box_HrpB"/>
    <property type="match status" value="1"/>
</dbReference>
<dbReference type="Pfam" id="PF08482">
    <property type="entry name" value="HrpB_C"/>
    <property type="match status" value="1"/>
</dbReference>
<dbReference type="CDD" id="cd17990">
    <property type="entry name" value="DEXHc_HrpB"/>
    <property type="match status" value="1"/>
</dbReference>
<dbReference type="InterPro" id="IPR001650">
    <property type="entry name" value="Helicase_C-like"/>
</dbReference>
<dbReference type="AlphaFoldDB" id="A0A443YY71"/>
<keyword evidence="4" id="KW-0067">ATP-binding</keyword>
<evidence type="ECO:0000256" key="3">
    <source>
        <dbReference type="ARBA" id="ARBA00022806"/>
    </source>
</evidence>
<evidence type="ECO:0000256" key="4">
    <source>
        <dbReference type="ARBA" id="ARBA00022840"/>
    </source>
</evidence>
<dbReference type="EMBL" id="RSFE01000008">
    <property type="protein sequence ID" value="RWU09012.1"/>
    <property type="molecule type" value="Genomic_DNA"/>
</dbReference>
<dbReference type="Gene3D" id="3.40.50.300">
    <property type="entry name" value="P-loop containing nucleotide triphosphate hydrolases"/>
    <property type="match status" value="2"/>
</dbReference>
<evidence type="ECO:0000256" key="2">
    <source>
        <dbReference type="ARBA" id="ARBA00022801"/>
    </source>
</evidence>
<feature type="domain" description="Helicase ATP-binding" evidence="6">
    <location>
        <begin position="16"/>
        <end position="179"/>
    </location>
</feature>
<dbReference type="Pfam" id="PF00271">
    <property type="entry name" value="Helicase_C"/>
    <property type="match status" value="1"/>
</dbReference>
<dbReference type="InterPro" id="IPR013689">
    <property type="entry name" value="RNA_helicase_ATP-dep_HrpB_C"/>
</dbReference>
<evidence type="ECO:0000259" key="6">
    <source>
        <dbReference type="PROSITE" id="PS51192"/>
    </source>
</evidence>
<dbReference type="InterPro" id="IPR011545">
    <property type="entry name" value="DEAD/DEAH_box_helicase_dom"/>
</dbReference>
<evidence type="ECO:0000256" key="1">
    <source>
        <dbReference type="ARBA" id="ARBA00022741"/>
    </source>
</evidence>
<dbReference type="RefSeq" id="WP_128352863.1">
    <property type="nucleotide sequence ID" value="NZ_RSFE01000008.1"/>
</dbReference>
<dbReference type="InterPro" id="IPR027417">
    <property type="entry name" value="P-loop_NTPase"/>
</dbReference>
<dbReference type="PIRSF" id="PIRSF005496">
    <property type="entry name" value="ATP_hel_hrpB"/>
    <property type="match status" value="1"/>
</dbReference>
<dbReference type="InterPro" id="IPR010225">
    <property type="entry name" value="HrpB"/>
</dbReference>
<organism evidence="8 9">
    <name type="scientific">Pseudidiomarina gelatinasegens</name>
    <dbReference type="NCBI Taxonomy" id="2487740"/>
    <lineage>
        <taxon>Bacteria</taxon>
        <taxon>Pseudomonadati</taxon>
        <taxon>Pseudomonadota</taxon>
        <taxon>Gammaproteobacteria</taxon>
        <taxon>Alteromonadales</taxon>
        <taxon>Idiomarinaceae</taxon>
        <taxon>Pseudidiomarina</taxon>
    </lineage>
</organism>
<dbReference type="SMART" id="SM00487">
    <property type="entry name" value="DEXDc"/>
    <property type="match status" value="1"/>
</dbReference>
<keyword evidence="9" id="KW-1185">Reference proteome</keyword>
<dbReference type="SUPFAM" id="SSF52540">
    <property type="entry name" value="P-loop containing nucleoside triphosphate hydrolases"/>
    <property type="match status" value="1"/>
</dbReference>
<dbReference type="CDD" id="cd18791">
    <property type="entry name" value="SF2_C_RHA"/>
    <property type="match status" value="1"/>
</dbReference>
<dbReference type="SMART" id="SM00490">
    <property type="entry name" value="HELICc"/>
    <property type="match status" value="1"/>
</dbReference>
<feature type="compositionally biased region" description="Basic and acidic residues" evidence="5">
    <location>
        <begin position="786"/>
        <end position="799"/>
    </location>
</feature>
<dbReference type="GO" id="GO:0005524">
    <property type="term" value="F:ATP binding"/>
    <property type="evidence" value="ECO:0007669"/>
    <property type="project" value="UniProtKB-KW"/>
</dbReference>
<accession>A0A443YY71</accession>
<dbReference type="GO" id="GO:0003676">
    <property type="term" value="F:nucleic acid binding"/>
    <property type="evidence" value="ECO:0007669"/>
    <property type="project" value="InterPro"/>
</dbReference>
<evidence type="ECO:0000313" key="9">
    <source>
        <dbReference type="Proteomes" id="UP000288789"/>
    </source>
</evidence>
<dbReference type="PROSITE" id="PS51194">
    <property type="entry name" value="HELICASE_CTER"/>
    <property type="match status" value="1"/>
</dbReference>
<keyword evidence="2" id="KW-0378">Hydrolase</keyword>
<protein>
    <submittedName>
        <fullName evidence="8">ATP-dependent helicase HrpB</fullName>
    </submittedName>
</protein>
<comment type="caution">
    <text evidence="8">The sequence shown here is derived from an EMBL/GenBank/DDBJ whole genome shotgun (WGS) entry which is preliminary data.</text>
</comment>
<name>A0A443YY71_9GAMM</name>
<dbReference type="PANTHER" id="PTHR43519:SF1">
    <property type="entry name" value="ATP-DEPENDENT RNA HELICASE HRPB"/>
    <property type="match status" value="1"/>
</dbReference>
<dbReference type="OrthoDB" id="9805617at2"/>
<gene>
    <name evidence="8" type="primary">hrpB</name>
    <name evidence="8" type="ORF">EGC76_10015</name>
</gene>
<sequence length="812" mass="90411">MTRPQVLPVTALIDDVIALLPGARVVLEAPPGAGKSTVLPLALLDAEVLANQRILLLQPRRLAAISIANFLASQRGEAVGQSIGYHIRGEAKFSNDTRLLIVTEGMFTQYIQNDPELTGVGLVIFDEFHERNLTSDLGLAMALESANLRNDLSLLIMSATLPAQAIADWLGDAQVLTSEGRQYPVDISYHPVTSGQQWLQQLPSVIEKAMHMAQLGVLVFVPGQREIKKLCAQFEHTPNWDVLPLHRQVPLTEQKRIFSPNPARRRLVIATNIAETSLTIPNIDVVVDSGRERQAQFYPQHGITRLLTRRISKASAMQRAGRAGRLGPGCCMRLWAKNEEHGMREFQAPDLETADLTSLLLECRRWGAAPAQLKFFSQPNNANLAAADKLLNQLGISHDHGGLTAMGAKIAEFGAEPRVARILAYASEQSSGVRVTAAWLVAQIEQPGPAEAFPADVSRLVPAARQRFQYWCRRLQVEPAQPDATWVAELLLWGYSDRIAQQRRSGDGYLLSYGGGAVFHHEDTRSRSAWLLVIDMMLSEQQTDAIIGAAIALNESDLNHPAVHKEHRTEVRWQGPQQRLQAVQVEAIGAIVLSEKLAPTAISSADRLAALTRFVSNQVALHGLEYFTLNDEARQWLARVNLYQAKLKPEHWPNFDIATLVNELERWATPYWQHIDSLQKIKAWNPCTALQARLTYTQHNELNQACPINLEVPSGRQVKIDYCAQQPVVAVKLQEMFGEPISPTVCHGQTTITIDLLSPAGRLLQRTGDLASFWSNAYQHVKKEMKGRYPKHPWPDDPRQAQATHKTKRQLK</sequence>
<dbReference type="InterPro" id="IPR049614">
    <property type="entry name" value="HrpB_DEXH"/>
</dbReference>
<feature type="domain" description="Helicase C-terminal" evidence="7">
    <location>
        <begin position="205"/>
        <end position="367"/>
    </location>
</feature>
<evidence type="ECO:0000259" key="7">
    <source>
        <dbReference type="PROSITE" id="PS51194"/>
    </source>
</evidence>
<dbReference type="FunFam" id="3.40.50.300:FF:002125">
    <property type="entry name" value="ATP-dependent helicase HrpB"/>
    <property type="match status" value="1"/>
</dbReference>
<dbReference type="GO" id="GO:0016787">
    <property type="term" value="F:hydrolase activity"/>
    <property type="evidence" value="ECO:0007669"/>
    <property type="project" value="UniProtKB-KW"/>
</dbReference>
<reference evidence="8 9" key="1">
    <citation type="submission" date="2018-12" db="EMBL/GenBank/DDBJ databases">
        <authorList>
            <person name="Li A."/>
            <person name="Zhang M."/>
            <person name="Zhu H."/>
        </authorList>
    </citation>
    <scope>NUCLEOTIDE SEQUENCE [LARGE SCALE GENOMIC DNA]</scope>
    <source>
        <strain evidence="8 9">R04H25</strain>
    </source>
</reference>
<dbReference type="Pfam" id="PF00270">
    <property type="entry name" value="DEAD"/>
    <property type="match status" value="1"/>
</dbReference>
<dbReference type="GO" id="GO:0004386">
    <property type="term" value="F:helicase activity"/>
    <property type="evidence" value="ECO:0007669"/>
    <property type="project" value="UniProtKB-KW"/>
</dbReference>
<keyword evidence="3 8" id="KW-0347">Helicase</keyword>
<keyword evidence="1" id="KW-0547">Nucleotide-binding</keyword>
<dbReference type="InterPro" id="IPR014001">
    <property type="entry name" value="Helicase_ATP-bd"/>
</dbReference>
<evidence type="ECO:0000313" key="8">
    <source>
        <dbReference type="EMBL" id="RWU09012.1"/>
    </source>
</evidence>
<dbReference type="Gene3D" id="1.20.120.1080">
    <property type="match status" value="1"/>
</dbReference>
<dbReference type="PROSITE" id="PS51192">
    <property type="entry name" value="HELICASE_ATP_BIND_1"/>
    <property type="match status" value="1"/>
</dbReference>
<feature type="region of interest" description="Disordered" evidence="5">
    <location>
        <begin position="786"/>
        <end position="812"/>
    </location>
</feature>
<evidence type="ECO:0000256" key="5">
    <source>
        <dbReference type="SAM" id="MobiDB-lite"/>
    </source>
</evidence>
<proteinExistence type="predicted"/>